<accession>A0A9D3ACW0</accession>
<dbReference type="Proteomes" id="UP000789325">
    <property type="component" value="Unassembled WGS sequence"/>
</dbReference>
<dbReference type="CDD" id="cd06170">
    <property type="entry name" value="LuxR_C_like"/>
    <property type="match status" value="1"/>
</dbReference>
<comment type="caution">
    <text evidence="5">The sequence shown here is derived from an EMBL/GenBank/DDBJ whole genome shotgun (WGS) entry which is preliminary data.</text>
</comment>
<keyword evidence="2" id="KW-0238">DNA-binding</keyword>
<dbReference type="InterPro" id="IPR000792">
    <property type="entry name" value="Tscrpt_reg_LuxR_C"/>
</dbReference>
<feature type="domain" description="HTH luxR-type" evidence="4">
    <location>
        <begin position="188"/>
        <end position="253"/>
    </location>
</feature>
<reference evidence="5" key="2">
    <citation type="submission" date="2021-09" db="EMBL/GenBank/DDBJ databases">
        <authorList>
            <person name="Gilroy R."/>
        </authorList>
    </citation>
    <scope>NUCLEOTIDE SEQUENCE</scope>
    <source>
        <strain evidence="5">USAMLcec12-2067</strain>
    </source>
</reference>
<reference evidence="5" key="1">
    <citation type="journal article" date="2021" name="PeerJ">
        <title>Extensive microbial diversity within the chicken gut microbiome revealed by metagenomics and culture.</title>
        <authorList>
            <person name="Gilroy R."/>
            <person name="Ravi A."/>
            <person name="Getino M."/>
            <person name="Pursley I."/>
            <person name="Horton D.L."/>
            <person name="Alikhan N.F."/>
            <person name="Baker D."/>
            <person name="Gharbi K."/>
            <person name="Hall N."/>
            <person name="Watson M."/>
            <person name="Adriaenssens E.M."/>
            <person name="Foster-Nyarko E."/>
            <person name="Jarju S."/>
            <person name="Secka A."/>
            <person name="Antonio M."/>
            <person name="Oren A."/>
            <person name="Chaudhuri R.R."/>
            <person name="La Ragione R."/>
            <person name="Hildebrand F."/>
            <person name="Pallen M.J."/>
        </authorList>
    </citation>
    <scope>NUCLEOTIDE SEQUENCE</scope>
    <source>
        <strain evidence="5">USAMLcec12-2067</strain>
    </source>
</reference>
<protein>
    <submittedName>
        <fullName evidence="5">LuxR C-terminal-related transcriptional regulator</fullName>
    </submittedName>
</protein>
<evidence type="ECO:0000313" key="6">
    <source>
        <dbReference type="Proteomes" id="UP000789325"/>
    </source>
</evidence>
<dbReference type="InterPro" id="IPR016032">
    <property type="entry name" value="Sig_transdc_resp-reg_C-effctor"/>
</dbReference>
<dbReference type="PANTHER" id="PTHR44688:SF16">
    <property type="entry name" value="DNA-BINDING TRANSCRIPTIONAL ACTIVATOR DEVR_DOSR"/>
    <property type="match status" value="1"/>
</dbReference>
<organism evidence="5 6">
    <name type="scientific">Rubneribacter badeniensis</name>
    <dbReference type="NCBI Taxonomy" id="2070688"/>
    <lineage>
        <taxon>Bacteria</taxon>
        <taxon>Bacillati</taxon>
        <taxon>Actinomycetota</taxon>
        <taxon>Coriobacteriia</taxon>
        <taxon>Eggerthellales</taxon>
        <taxon>Eggerthellaceae</taxon>
        <taxon>Rubneribacter</taxon>
    </lineage>
</organism>
<dbReference type="InterPro" id="IPR036388">
    <property type="entry name" value="WH-like_DNA-bd_sf"/>
</dbReference>
<dbReference type="SMART" id="SM00421">
    <property type="entry name" value="HTH_LUXR"/>
    <property type="match status" value="1"/>
</dbReference>
<dbReference type="GO" id="GO:0006355">
    <property type="term" value="P:regulation of DNA-templated transcription"/>
    <property type="evidence" value="ECO:0007669"/>
    <property type="project" value="InterPro"/>
</dbReference>
<evidence type="ECO:0000259" key="4">
    <source>
        <dbReference type="PROSITE" id="PS50043"/>
    </source>
</evidence>
<evidence type="ECO:0000256" key="1">
    <source>
        <dbReference type="ARBA" id="ARBA00023015"/>
    </source>
</evidence>
<dbReference type="SUPFAM" id="SSF46894">
    <property type="entry name" value="C-terminal effector domain of the bipartite response regulators"/>
    <property type="match status" value="1"/>
</dbReference>
<dbReference type="PRINTS" id="PR00038">
    <property type="entry name" value="HTHLUXR"/>
</dbReference>
<gene>
    <name evidence="5" type="ORF">K8V16_08150</name>
</gene>
<dbReference type="PANTHER" id="PTHR44688">
    <property type="entry name" value="DNA-BINDING TRANSCRIPTIONAL ACTIVATOR DEVR_DOSR"/>
    <property type="match status" value="1"/>
</dbReference>
<keyword evidence="1" id="KW-0805">Transcription regulation</keyword>
<proteinExistence type="predicted"/>
<evidence type="ECO:0000313" key="5">
    <source>
        <dbReference type="EMBL" id="HJH43755.1"/>
    </source>
</evidence>
<dbReference type="Pfam" id="PF01590">
    <property type="entry name" value="GAF"/>
    <property type="match status" value="1"/>
</dbReference>
<sequence>MVELDDGRWRRIDDLLLSLYAANGLTDLRKRFMAGFKTLVSYEKGFFDLCDCSESGRYVFFDPVSVDMDDDELLSYYRTYEPADYVAWLFSSDEPVVYRDSTLVSDEARERSVLYREWMRPMNIHYSMGSTQVANGTIYGSVTLFRKRGATDFTAEELECLAVLNRHLSALLSREHPDGLRRDESGQLAIERSELTEREREIVALIAEGLSNQQIGLRLFISENTVKKHAKAIYRKLGISNRHQLMAELYRNAEIVVDAE</sequence>
<dbReference type="InterPro" id="IPR003018">
    <property type="entry name" value="GAF"/>
</dbReference>
<dbReference type="SUPFAM" id="SSF55781">
    <property type="entry name" value="GAF domain-like"/>
    <property type="match status" value="1"/>
</dbReference>
<dbReference type="Gene3D" id="1.10.10.10">
    <property type="entry name" value="Winged helix-like DNA-binding domain superfamily/Winged helix DNA-binding domain"/>
    <property type="match status" value="1"/>
</dbReference>
<dbReference type="GO" id="GO:0003677">
    <property type="term" value="F:DNA binding"/>
    <property type="evidence" value="ECO:0007669"/>
    <property type="project" value="UniProtKB-KW"/>
</dbReference>
<evidence type="ECO:0000256" key="2">
    <source>
        <dbReference type="ARBA" id="ARBA00023125"/>
    </source>
</evidence>
<evidence type="ECO:0000256" key="3">
    <source>
        <dbReference type="ARBA" id="ARBA00023163"/>
    </source>
</evidence>
<dbReference type="PROSITE" id="PS00622">
    <property type="entry name" value="HTH_LUXR_1"/>
    <property type="match status" value="1"/>
</dbReference>
<dbReference type="EMBL" id="DYZL01000176">
    <property type="protein sequence ID" value="HJH43755.1"/>
    <property type="molecule type" value="Genomic_DNA"/>
</dbReference>
<keyword evidence="3" id="KW-0804">Transcription</keyword>
<dbReference type="AlphaFoldDB" id="A0A9D3ACW0"/>
<dbReference type="PROSITE" id="PS50043">
    <property type="entry name" value="HTH_LUXR_2"/>
    <property type="match status" value="1"/>
</dbReference>
<name>A0A9D3ACW0_9ACTN</name>
<dbReference type="Pfam" id="PF00196">
    <property type="entry name" value="GerE"/>
    <property type="match status" value="1"/>
</dbReference>